<dbReference type="AlphaFoldDB" id="A0A6P8ZWL1"/>
<feature type="compositionally biased region" description="Polar residues" evidence="1">
    <location>
        <begin position="294"/>
        <end position="303"/>
    </location>
</feature>
<reference evidence="3" key="1">
    <citation type="submission" date="2025-08" db="UniProtKB">
        <authorList>
            <consortium name="RefSeq"/>
        </authorList>
    </citation>
    <scope>IDENTIFICATION</scope>
    <source>
        <tissue evidence="3">Total insect</tissue>
    </source>
</reference>
<feature type="compositionally biased region" description="Polar residues" evidence="1">
    <location>
        <begin position="864"/>
        <end position="873"/>
    </location>
</feature>
<sequence>MNEASGYGSESTEDSNDMLWETIKVDLGLNRACQTEQLQSLKGLSVKLSPSKRKVRKHAKRSLKHRKRFHSKKAAIKTALCMIRAVTRKIRFGRKVSNGNNGYTSVMNFKVLDYAPKIVVGNKPVSPPVTEHHSLPVNEISATNEDCGNNVEQGPVLKDEATQTTLLSLEEKSSQTSIQENSNSDLCDVANSHITIQPKSCGRAFVPSCACCSKPVINVFPCSGLQQEREFPQQTCRQMEASHASKRVPDGSLGTQYTLKQICEELLFQFSTRRENFADKQRTEENNNVRDCSAGTSTTPSNTAVSNLKAVVHSLENAQSDLQNNMVAHQQVGPTIIRTARSETQCAPPAVQSKTMCLKPVPEEKRMTPKSASTISKSVLSCVTPDLLQLAGDCTRFRTSPPPEGQRQDAHLFKVPSPPKKIEQQKGLAGKMDCLESINGPTIISLEENSNKLLQEMLAAGLVTIIHSEDKTENIPSNIIQNENDSVKNSSVPTDCKTGNQINSSPKSSVTNSLNSSEDFVLVMDAEENDQNMICNEEVAGPTSPQTNENNVPIINESKTEETQMDVRHCQTNELKDNACKANAISSTTSDDELAHTSEKDITRNNSDCHLNDFETTVPAKMNELNSQATEKMIKDSVAFEEMDASEMENILMVWRQQEQLHKDPHQKSPPSSQNFLFMTKKTRELPAELKNVRVFQPPPLRKGEVGISALQILNEKENEPAVVDEDDVPEVSPTVLPTPKKRRLSLKKNPPSPLPVVFHKGKQVTEDLKMIEDIPPIKDTGHSSPLPLPPAQVEENNDGVTSEIDDDSPLTTRLRKRKAISSVSKEKAVSVSGSSKKQDIAKKQTDVEKSSTDDKCSKKGKAQNVQQQTGLSKNGKIKKPEVPIEISAENKSKKAEKTSDAKAKGNPPKERKKTLSYNEIVELAQGMHDKKQNFADQIKERFDAMNKKWLKDKSTKEVPEKDLDLVSQPTMPPPSVPSQLNQEQIFQEKIRMLREVSVYELGKAHDLAISILLNPWRGINARRATRDYEPPSHDNKCVSRSLWDLRSGASPDDIVNRIMSMGWKDVDLFALKSMVSMFVLSLVRTVPFIIEAAKIGEEDDTCSIVSDLDLNLKKKATSLRVVATRHIFKGECIDGLNGLFIKPSEKDKDKNRLRTWVFPKFKEGRNFVVLGPLAYLKRKEGNSNTEALILKGDVAIVKATRQILCGERLLVSFERLEKFLGSRI</sequence>
<feature type="region of interest" description="Disordered" evidence="1">
    <location>
        <begin position="281"/>
        <end position="303"/>
    </location>
</feature>
<dbReference type="OrthoDB" id="10646409at2759"/>
<dbReference type="KEGG" id="tpal:117650308"/>
<evidence type="ECO:0000313" key="3">
    <source>
        <dbReference type="RefSeq" id="XP_034249524.1"/>
    </source>
</evidence>
<feature type="compositionally biased region" description="Basic and acidic residues" evidence="1">
    <location>
        <begin position="837"/>
        <end position="858"/>
    </location>
</feature>
<evidence type="ECO:0000313" key="2">
    <source>
        <dbReference type="Proteomes" id="UP000515158"/>
    </source>
</evidence>
<name>A0A6P8ZWL1_THRPL</name>
<feature type="compositionally biased region" description="Basic and acidic residues" evidence="1">
    <location>
        <begin position="879"/>
        <end position="910"/>
    </location>
</feature>
<protein>
    <submittedName>
        <fullName evidence="3">Uncharacterized protein LOC117650308 isoform X1</fullName>
    </submittedName>
</protein>
<organism evidence="3">
    <name type="scientific">Thrips palmi</name>
    <name type="common">Melon thrips</name>
    <dbReference type="NCBI Taxonomy" id="161013"/>
    <lineage>
        <taxon>Eukaryota</taxon>
        <taxon>Metazoa</taxon>
        <taxon>Ecdysozoa</taxon>
        <taxon>Arthropoda</taxon>
        <taxon>Hexapoda</taxon>
        <taxon>Insecta</taxon>
        <taxon>Pterygota</taxon>
        <taxon>Neoptera</taxon>
        <taxon>Paraneoptera</taxon>
        <taxon>Thysanoptera</taxon>
        <taxon>Terebrantia</taxon>
        <taxon>Thripoidea</taxon>
        <taxon>Thripidae</taxon>
        <taxon>Thrips</taxon>
    </lineage>
</organism>
<gene>
    <name evidence="3" type="primary">LOC117650308</name>
</gene>
<accession>A0A6P8ZWL1</accession>
<feature type="region of interest" description="Disordered" evidence="1">
    <location>
        <begin position="484"/>
        <end position="513"/>
    </location>
</feature>
<dbReference type="GeneID" id="117650308"/>
<dbReference type="Proteomes" id="UP000515158">
    <property type="component" value="Unplaced"/>
</dbReference>
<proteinExistence type="predicted"/>
<feature type="region of interest" description="Disordered" evidence="1">
    <location>
        <begin position="776"/>
        <end position="914"/>
    </location>
</feature>
<dbReference type="RefSeq" id="XP_034249524.1">
    <property type="nucleotide sequence ID" value="XM_034393633.1"/>
</dbReference>
<dbReference type="InParanoid" id="A0A6P8ZWL1"/>
<evidence type="ECO:0000256" key="1">
    <source>
        <dbReference type="SAM" id="MobiDB-lite"/>
    </source>
</evidence>
<keyword evidence="2" id="KW-1185">Reference proteome</keyword>